<sequence length="144" mass="15246">MAAATGYDGPNDEQLHAYADLRYADLPFYGSNLAEVFAVRVPDAAASSQGKRLPPCGMVCIAGAYSSQSSVVFARSRHDDPVAPQPCDWQGNLVLTGPGRAISADGPVGSASILMTTVKIALLKKPGRRVCFYTGRTPHSTGRY</sequence>
<proteinExistence type="predicted"/>
<keyword evidence="2" id="KW-1185">Reference proteome</keyword>
<reference evidence="1 2" key="1">
    <citation type="submission" date="2017-09" db="EMBL/GenBank/DDBJ databases">
        <authorList>
            <consortium name="International Durum Wheat Genome Sequencing Consortium (IDWGSC)"/>
            <person name="Milanesi L."/>
        </authorList>
    </citation>
    <scope>NUCLEOTIDE SEQUENCE [LARGE SCALE GENOMIC DNA]</scope>
    <source>
        <strain evidence="2">cv. Svevo</strain>
    </source>
</reference>
<organism evidence="1 2">
    <name type="scientific">Triticum turgidum subsp. durum</name>
    <name type="common">Durum wheat</name>
    <name type="synonym">Triticum durum</name>
    <dbReference type="NCBI Taxonomy" id="4567"/>
    <lineage>
        <taxon>Eukaryota</taxon>
        <taxon>Viridiplantae</taxon>
        <taxon>Streptophyta</taxon>
        <taxon>Embryophyta</taxon>
        <taxon>Tracheophyta</taxon>
        <taxon>Spermatophyta</taxon>
        <taxon>Magnoliopsida</taxon>
        <taxon>Liliopsida</taxon>
        <taxon>Poales</taxon>
        <taxon>Poaceae</taxon>
        <taxon>BOP clade</taxon>
        <taxon>Pooideae</taxon>
        <taxon>Triticodae</taxon>
        <taxon>Triticeae</taxon>
        <taxon>Triticinae</taxon>
        <taxon>Triticum</taxon>
    </lineage>
</organism>
<protein>
    <submittedName>
        <fullName evidence="1">Uncharacterized protein</fullName>
    </submittedName>
</protein>
<evidence type="ECO:0000313" key="2">
    <source>
        <dbReference type="Proteomes" id="UP000324705"/>
    </source>
</evidence>
<dbReference type="AlphaFoldDB" id="A0A9R0ZM32"/>
<dbReference type="EMBL" id="LT934123">
    <property type="protein sequence ID" value="VAI79569.1"/>
    <property type="molecule type" value="Genomic_DNA"/>
</dbReference>
<dbReference type="Gramene" id="TRITD7Av1G239460.1">
    <property type="protein sequence ID" value="TRITD7Av1G239460.1"/>
    <property type="gene ID" value="TRITD7Av1G239460"/>
</dbReference>
<accession>A0A9R0ZM32</accession>
<name>A0A9R0ZM32_TRITD</name>
<gene>
    <name evidence="1" type="ORF">TRITD_7Av1G239460</name>
</gene>
<dbReference type="Proteomes" id="UP000324705">
    <property type="component" value="Chromosome 7A"/>
</dbReference>
<evidence type="ECO:0000313" key="1">
    <source>
        <dbReference type="EMBL" id="VAI79569.1"/>
    </source>
</evidence>